<feature type="compositionally biased region" description="Basic and acidic residues" evidence="1">
    <location>
        <begin position="70"/>
        <end position="79"/>
    </location>
</feature>
<accession>A0ABQ4U9A9</accession>
<evidence type="ECO:0000313" key="3">
    <source>
        <dbReference type="Proteomes" id="UP001055039"/>
    </source>
</evidence>
<reference evidence="2" key="1">
    <citation type="journal article" date="2021" name="Front. Microbiol.">
        <title>Comprehensive Comparative Genomics and Phenotyping of Methylobacterium Species.</title>
        <authorList>
            <person name="Alessa O."/>
            <person name="Ogura Y."/>
            <person name="Fujitani Y."/>
            <person name="Takami H."/>
            <person name="Hayashi T."/>
            <person name="Sahin N."/>
            <person name="Tani A."/>
        </authorList>
    </citation>
    <scope>NUCLEOTIDE SEQUENCE</scope>
    <source>
        <strain evidence="2">NBRC 15686</strain>
    </source>
</reference>
<reference evidence="2" key="2">
    <citation type="submission" date="2021-08" db="EMBL/GenBank/DDBJ databases">
        <authorList>
            <person name="Tani A."/>
            <person name="Ola A."/>
            <person name="Ogura Y."/>
            <person name="Katsura K."/>
            <person name="Hayashi T."/>
        </authorList>
    </citation>
    <scope>NUCLEOTIDE SEQUENCE</scope>
    <source>
        <strain evidence="2">NBRC 15686</strain>
    </source>
</reference>
<keyword evidence="3" id="KW-1185">Reference proteome</keyword>
<organism evidence="2 3">
    <name type="scientific">Methylorubrum aminovorans</name>
    <dbReference type="NCBI Taxonomy" id="269069"/>
    <lineage>
        <taxon>Bacteria</taxon>
        <taxon>Pseudomonadati</taxon>
        <taxon>Pseudomonadota</taxon>
        <taxon>Alphaproteobacteria</taxon>
        <taxon>Hyphomicrobiales</taxon>
        <taxon>Methylobacteriaceae</taxon>
        <taxon>Methylorubrum</taxon>
    </lineage>
</organism>
<evidence type="ECO:0000256" key="1">
    <source>
        <dbReference type="SAM" id="MobiDB-lite"/>
    </source>
</evidence>
<dbReference type="RefSeq" id="WP_238222946.1">
    <property type="nucleotide sequence ID" value="NZ_BAAADH010000099.1"/>
</dbReference>
<dbReference type="EMBL" id="BPRC01000002">
    <property type="protein sequence ID" value="GJE63834.1"/>
    <property type="molecule type" value="Genomic_DNA"/>
</dbReference>
<name>A0ABQ4U9A9_9HYPH</name>
<sequence>MASLEAIANTLRSVAASGMKPKALLAAVRERHPEATKKEVVRAAFYALTESHGDAPQHFLDLHGFAITERAPDDNEPVKPAKLRRKKKDGKVGAAERPVH</sequence>
<feature type="region of interest" description="Disordered" evidence="1">
    <location>
        <begin position="69"/>
        <end position="100"/>
    </location>
</feature>
<proteinExistence type="predicted"/>
<comment type="caution">
    <text evidence="2">The sequence shown here is derived from an EMBL/GenBank/DDBJ whole genome shotgun (WGS) entry which is preliminary data.</text>
</comment>
<evidence type="ECO:0000313" key="2">
    <source>
        <dbReference type="EMBL" id="GJE63834.1"/>
    </source>
</evidence>
<dbReference type="Proteomes" id="UP001055039">
    <property type="component" value="Unassembled WGS sequence"/>
</dbReference>
<gene>
    <name evidence="2" type="ORF">LNAOJCKE_1032</name>
</gene>
<protein>
    <submittedName>
        <fullName evidence="2">Uncharacterized protein</fullName>
    </submittedName>
</protein>